<name>I0L5Y4_9ACTN</name>
<reference evidence="4" key="1">
    <citation type="journal article" date="2012" name="J. Bacteriol.">
        <title>Genome Sequence of Micromonospora lupini Lupac 08, Isolated from Root Nodules of Lupinus angustifolius.</title>
        <authorList>
            <person name="Alonso-Vega P."/>
            <person name="Normand P."/>
            <person name="Bacigalupe R."/>
            <person name="Pujic P."/>
            <person name="Lajus A."/>
            <person name="Vallenet D."/>
            <person name="Carro L."/>
            <person name="Coll P."/>
            <person name="Trujillo M.E."/>
        </authorList>
    </citation>
    <scope>NUCLEOTIDE SEQUENCE [LARGE SCALE GENOMIC DNA]</scope>
    <source>
        <strain evidence="4">Lupac 08</strain>
    </source>
</reference>
<keyword evidence="2" id="KW-1133">Transmembrane helix</keyword>
<feature type="transmembrane region" description="Helical" evidence="2">
    <location>
        <begin position="222"/>
        <end position="244"/>
    </location>
</feature>
<accession>I0L5Y4</accession>
<feature type="transmembrane region" description="Helical" evidence="2">
    <location>
        <begin position="144"/>
        <end position="162"/>
    </location>
</feature>
<protein>
    <submittedName>
        <fullName evidence="3">Uncharacterized protein</fullName>
    </submittedName>
</protein>
<keyword evidence="4" id="KW-1185">Reference proteome</keyword>
<evidence type="ECO:0000313" key="4">
    <source>
        <dbReference type="Proteomes" id="UP000003448"/>
    </source>
</evidence>
<feature type="transmembrane region" description="Helical" evidence="2">
    <location>
        <begin position="397"/>
        <end position="419"/>
    </location>
</feature>
<proteinExistence type="predicted"/>
<feature type="compositionally biased region" description="Acidic residues" evidence="1">
    <location>
        <begin position="30"/>
        <end position="39"/>
    </location>
</feature>
<dbReference type="Proteomes" id="UP000003448">
    <property type="component" value="Unassembled WGS sequence"/>
</dbReference>
<evidence type="ECO:0000256" key="1">
    <source>
        <dbReference type="SAM" id="MobiDB-lite"/>
    </source>
</evidence>
<feature type="transmembrane region" description="Helical" evidence="2">
    <location>
        <begin position="168"/>
        <end position="186"/>
    </location>
</feature>
<feature type="transmembrane region" description="Helical" evidence="2">
    <location>
        <begin position="193"/>
        <end position="216"/>
    </location>
</feature>
<feature type="transmembrane region" description="Helical" evidence="2">
    <location>
        <begin position="439"/>
        <end position="460"/>
    </location>
</feature>
<feature type="region of interest" description="Disordered" evidence="1">
    <location>
        <begin position="1"/>
        <end position="39"/>
    </location>
</feature>
<dbReference type="AlphaFoldDB" id="I0L5Y4"/>
<dbReference type="EMBL" id="CAIE01000032">
    <property type="protein sequence ID" value="CCH19231.1"/>
    <property type="molecule type" value="Genomic_DNA"/>
</dbReference>
<sequence>MGDDWAADPPEPEGWPLPRRGRPDPIPTDFSDDDMAFVDEDPYIEPVDSESVDSESVDKAEVDDFLNSVPWWVTDGEQIDVTARATRGNEREDFRRRGLSAGYDTFWGHVDDDPVSVLPIVRGAMLTLRWLDVASRSARTPQRLPLLLGAAVATAGAFGIVGGPPAHRLAACATSLVLGVVAALVVSRRVTSYRVAAIGGAALAVACVAVSTVPTIGATRWYPVLMGLAFAGAGLVVAALWPVVRRWRVERDLWTRPELALVAALLEFADCVESDPVTQDRRAAVQALDRAATRFEFAWHRVHRTGVDVTDRQLRGWAGRIRAETRELQRSFAFGDPSKVRLLLSTYLLIQAIVNRLPLDNKEDDWVRHGSWRRPPTSAIARLWARGKQSGRYVRQCLLAAVIASAALLLLAVTVWSAVPTFLGEHISRDLDPALTFDPTMRVFVATISLSLFALAGRAFTHRR</sequence>
<keyword evidence="2" id="KW-0812">Transmembrane</keyword>
<keyword evidence="2" id="KW-0472">Membrane</keyword>
<gene>
    <name evidence="3" type="ORF">MILUP08_44149</name>
</gene>
<organism evidence="3 4">
    <name type="scientific">Micromonospora lupini str. Lupac 08</name>
    <dbReference type="NCBI Taxonomy" id="1150864"/>
    <lineage>
        <taxon>Bacteria</taxon>
        <taxon>Bacillati</taxon>
        <taxon>Actinomycetota</taxon>
        <taxon>Actinomycetes</taxon>
        <taxon>Micromonosporales</taxon>
        <taxon>Micromonosporaceae</taxon>
        <taxon>Micromonospora</taxon>
    </lineage>
</organism>
<evidence type="ECO:0000256" key="2">
    <source>
        <dbReference type="SAM" id="Phobius"/>
    </source>
</evidence>
<evidence type="ECO:0000313" key="3">
    <source>
        <dbReference type="EMBL" id="CCH19231.1"/>
    </source>
</evidence>
<dbReference type="RefSeq" id="WP_007461194.1">
    <property type="nucleotide sequence ID" value="NZ_HF570108.1"/>
</dbReference>
<comment type="caution">
    <text evidence="3">The sequence shown here is derived from an EMBL/GenBank/DDBJ whole genome shotgun (WGS) entry which is preliminary data.</text>
</comment>
<dbReference type="OrthoDB" id="3359212at2"/>